<protein>
    <recommendedName>
        <fullName evidence="2">Ataxin-10</fullName>
    </recommendedName>
</protein>
<dbReference type="GO" id="GO:0051301">
    <property type="term" value="P:cell division"/>
    <property type="evidence" value="ECO:0007669"/>
    <property type="project" value="UniProtKB-KW"/>
</dbReference>
<dbReference type="InterPro" id="IPR016024">
    <property type="entry name" value="ARM-type_fold"/>
</dbReference>
<evidence type="ECO:0000259" key="6">
    <source>
        <dbReference type="Pfam" id="PF09759"/>
    </source>
</evidence>
<comment type="caution">
    <text evidence="7">The sequence shown here is derived from an EMBL/GenBank/DDBJ whole genome shotgun (WGS) entry which is preliminary data.</text>
</comment>
<evidence type="ECO:0000313" key="7">
    <source>
        <dbReference type="EMBL" id="KAL3852882.1"/>
    </source>
</evidence>
<evidence type="ECO:0000313" key="8">
    <source>
        <dbReference type="Proteomes" id="UP001634394"/>
    </source>
</evidence>
<evidence type="ECO:0000256" key="3">
    <source>
        <dbReference type="ARBA" id="ARBA00022618"/>
    </source>
</evidence>
<dbReference type="InterPro" id="IPR011989">
    <property type="entry name" value="ARM-like"/>
</dbReference>
<dbReference type="SUPFAM" id="SSF48371">
    <property type="entry name" value="ARM repeat"/>
    <property type="match status" value="1"/>
</dbReference>
<dbReference type="Gene3D" id="1.25.10.10">
    <property type="entry name" value="Leucine-rich Repeat Variant"/>
    <property type="match status" value="1"/>
</dbReference>
<feature type="domain" description="Ataxin-10" evidence="6">
    <location>
        <begin position="380"/>
        <end position="470"/>
    </location>
</feature>
<comment type="function">
    <text evidence="5">May play a role in the regulation of cytokinesis. May play a role in signaling by stimulating protein glycosylation. Induces neuritogenesis by activating the Ras-MAP kinase pathway and is necessary for the survival of cerebellar neurons. Does not appear to play a major role in ciliogenesis.</text>
</comment>
<keyword evidence="4" id="KW-0131">Cell cycle</keyword>
<keyword evidence="8" id="KW-1185">Reference proteome</keyword>
<accession>A0ABD3UUM1</accession>
<dbReference type="AlphaFoldDB" id="A0ABD3UUM1"/>
<sequence length="486" mass="54775">MDLGDDSFTFSRRKLHESVATSIGQKDLNYQSLSETLKNILHDINQCANGYECDSKFLEDLQSVLEICLSSNFLQPSHCLEIQCATEVFRILRNSCGLCVKNQSIIRMESNIPLTTHKLICKLRDSLDEEKDCCVHVLVRCLVQFLGNYCAGNKENLVQVWNLFLDTFMYLLNYKDDKVLSYTCMVLHTCLSGKDALGTIRGRHCCDILHRVISYSTKQETEWGLYVIEDALMMPWFMDDIEKSLNLEELLLVNEVLLNMLNALKENEESNARAPAIENLRVVVRNFKTSAYKVLALGAPNADDSQMSLNTVKQLEVLCLAMSHPGLYKPLQEDVDLVTCAVYLLQSINELGKEGDNSFSAVEKMSQNHLVDVQHPSFGLKKDLIRLIGNLAYKNTANQDKVRELHGIPLILDLTKLDQRNPFITQWAVFAIHNLCEGNNSNKAVLAGIKMEGLADNVHLLQEFGVNAELVGEKIVVKPDPSKKDG</sequence>
<evidence type="ECO:0000256" key="2">
    <source>
        <dbReference type="ARBA" id="ARBA00018804"/>
    </source>
</evidence>
<dbReference type="InterPro" id="IPR051374">
    <property type="entry name" value="Ataxin-10/CTR86_families"/>
</dbReference>
<dbReference type="PANTHER" id="PTHR13255:SF0">
    <property type="entry name" value="ATAXIN-10"/>
    <property type="match status" value="1"/>
</dbReference>
<comment type="similarity">
    <text evidence="1">Belongs to the ataxin-10 family.</text>
</comment>
<evidence type="ECO:0000256" key="5">
    <source>
        <dbReference type="ARBA" id="ARBA00045173"/>
    </source>
</evidence>
<evidence type="ECO:0000256" key="1">
    <source>
        <dbReference type="ARBA" id="ARBA00008384"/>
    </source>
</evidence>
<name>A0ABD3UUM1_SINWO</name>
<reference evidence="7 8" key="1">
    <citation type="submission" date="2024-11" db="EMBL/GenBank/DDBJ databases">
        <title>Chromosome-level genome assembly of the freshwater bivalve Anodonta woodiana.</title>
        <authorList>
            <person name="Chen X."/>
        </authorList>
    </citation>
    <scope>NUCLEOTIDE SEQUENCE [LARGE SCALE GENOMIC DNA]</scope>
    <source>
        <strain evidence="7">MN2024</strain>
        <tissue evidence="7">Gills</tissue>
    </source>
</reference>
<dbReference type="PANTHER" id="PTHR13255">
    <property type="entry name" value="ATAXIN-10"/>
    <property type="match status" value="1"/>
</dbReference>
<dbReference type="Pfam" id="PF09759">
    <property type="entry name" value="Atx10homo_assoc"/>
    <property type="match status" value="1"/>
</dbReference>
<gene>
    <name evidence="7" type="ORF">ACJMK2_016489</name>
</gene>
<dbReference type="EMBL" id="JBJQND010000015">
    <property type="protein sequence ID" value="KAL3852882.1"/>
    <property type="molecule type" value="Genomic_DNA"/>
</dbReference>
<evidence type="ECO:0000256" key="4">
    <source>
        <dbReference type="ARBA" id="ARBA00023306"/>
    </source>
</evidence>
<organism evidence="7 8">
    <name type="scientific">Sinanodonta woodiana</name>
    <name type="common">Chinese pond mussel</name>
    <name type="synonym">Anodonta woodiana</name>
    <dbReference type="NCBI Taxonomy" id="1069815"/>
    <lineage>
        <taxon>Eukaryota</taxon>
        <taxon>Metazoa</taxon>
        <taxon>Spiralia</taxon>
        <taxon>Lophotrochozoa</taxon>
        <taxon>Mollusca</taxon>
        <taxon>Bivalvia</taxon>
        <taxon>Autobranchia</taxon>
        <taxon>Heteroconchia</taxon>
        <taxon>Palaeoheterodonta</taxon>
        <taxon>Unionida</taxon>
        <taxon>Unionoidea</taxon>
        <taxon>Unionidae</taxon>
        <taxon>Unioninae</taxon>
        <taxon>Sinanodonta</taxon>
    </lineage>
</organism>
<dbReference type="Proteomes" id="UP001634394">
    <property type="component" value="Unassembled WGS sequence"/>
</dbReference>
<keyword evidence="3" id="KW-0132">Cell division</keyword>
<proteinExistence type="inferred from homology"/>
<dbReference type="InterPro" id="IPR019156">
    <property type="entry name" value="Ataxin-10_domain"/>
</dbReference>